<evidence type="ECO:0000313" key="5">
    <source>
        <dbReference type="Proteomes" id="UP000812966"/>
    </source>
</evidence>
<name>A0A8K0JE64_9TREE</name>
<dbReference type="GO" id="GO:0006412">
    <property type="term" value="P:translation"/>
    <property type="evidence" value="ECO:0007669"/>
    <property type="project" value="InterPro"/>
</dbReference>
<sequence>MINSTLRCCRTAVRGMATASEASSSKAQTYPFSAAVTFPTSPSTSNPTPKNLLHPKNGKSVVEHVNAQLLEAYDPASLRKTLFSRRNPLRLKPGSVISVASYTDATKSTSTVFSGVLLGIGRKGIDTSFTLRNIVNRTGVEMKFKVHSPMIKKIEVIKEADGKGLKLARRAKVNYLRDKPGIMNQIAAAVKQTKVSSVKA</sequence>
<dbReference type="InterPro" id="IPR001857">
    <property type="entry name" value="Ribosomal_bL19"/>
</dbReference>
<comment type="caution">
    <text evidence="4">The sequence shown here is derived from an EMBL/GenBank/DDBJ whole genome shotgun (WGS) entry which is preliminary data.</text>
</comment>
<dbReference type="Proteomes" id="UP000812966">
    <property type="component" value="Unassembled WGS sequence"/>
</dbReference>
<proteinExistence type="inferred from homology"/>
<dbReference type="AlphaFoldDB" id="A0A8K0JE64"/>
<keyword evidence="5" id="KW-1185">Reference proteome</keyword>
<evidence type="ECO:0000256" key="1">
    <source>
        <dbReference type="ARBA" id="ARBA00005781"/>
    </source>
</evidence>
<dbReference type="SUPFAM" id="SSF50104">
    <property type="entry name" value="Translation proteins SH3-like domain"/>
    <property type="match status" value="1"/>
</dbReference>
<dbReference type="PANTHER" id="PTHR15680">
    <property type="entry name" value="RIBOSOMAL PROTEIN L19"/>
    <property type="match status" value="1"/>
</dbReference>
<comment type="similarity">
    <text evidence="1">Belongs to the bacterial ribosomal protein bL19 family.</text>
</comment>
<dbReference type="PANTHER" id="PTHR15680:SF9">
    <property type="entry name" value="LARGE RIBOSOMAL SUBUNIT PROTEIN BL19M"/>
    <property type="match status" value="1"/>
</dbReference>
<dbReference type="InterPro" id="IPR038657">
    <property type="entry name" value="Ribosomal_bL19_sf"/>
</dbReference>
<keyword evidence="3" id="KW-0687">Ribonucleoprotein</keyword>
<gene>
    <name evidence="4" type="ORF">FFLO_07082</name>
</gene>
<evidence type="ECO:0000313" key="4">
    <source>
        <dbReference type="EMBL" id="KAG7527292.1"/>
    </source>
</evidence>
<protein>
    <recommendedName>
        <fullName evidence="6">Ribosomal protein L19</fullName>
    </recommendedName>
</protein>
<reference evidence="4" key="1">
    <citation type="submission" date="2020-04" db="EMBL/GenBank/DDBJ databases">
        <title>Analysis of mating type loci in Filobasidium floriforme.</title>
        <authorList>
            <person name="Nowrousian M."/>
        </authorList>
    </citation>
    <scope>NUCLEOTIDE SEQUENCE</scope>
    <source>
        <strain evidence="4">CBS 6242</strain>
    </source>
</reference>
<evidence type="ECO:0008006" key="6">
    <source>
        <dbReference type="Google" id="ProtNLM"/>
    </source>
</evidence>
<dbReference type="InterPro" id="IPR008991">
    <property type="entry name" value="Translation_prot_SH3-like_sf"/>
</dbReference>
<organism evidence="4 5">
    <name type="scientific">Filobasidium floriforme</name>
    <dbReference type="NCBI Taxonomy" id="5210"/>
    <lineage>
        <taxon>Eukaryota</taxon>
        <taxon>Fungi</taxon>
        <taxon>Dikarya</taxon>
        <taxon>Basidiomycota</taxon>
        <taxon>Agaricomycotina</taxon>
        <taxon>Tremellomycetes</taxon>
        <taxon>Filobasidiales</taxon>
        <taxon>Filobasidiaceae</taxon>
        <taxon>Filobasidium</taxon>
    </lineage>
</organism>
<dbReference type="EMBL" id="JABELV010000345">
    <property type="protein sequence ID" value="KAG7527292.1"/>
    <property type="molecule type" value="Genomic_DNA"/>
</dbReference>
<evidence type="ECO:0000256" key="2">
    <source>
        <dbReference type="ARBA" id="ARBA00022980"/>
    </source>
</evidence>
<dbReference type="Pfam" id="PF01245">
    <property type="entry name" value="Ribosomal_L19"/>
    <property type="match status" value="1"/>
</dbReference>
<keyword evidence="2" id="KW-0689">Ribosomal protein</keyword>
<evidence type="ECO:0000256" key="3">
    <source>
        <dbReference type="ARBA" id="ARBA00023274"/>
    </source>
</evidence>
<dbReference type="GO" id="GO:0003735">
    <property type="term" value="F:structural constituent of ribosome"/>
    <property type="evidence" value="ECO:0007669"/>
    <property type="project" value="InterPro"/>
</dbReference>
<dbReference type="Gene3D" id="2.30.30.790">
    <property type="match status" value="1"/>
</dbReference>
<dbReference type="PRINTS" id="PR00061">
    <property type="entry name" value="RIBOSOMALL19"/>
</dbReference>
<accession>A0A8K0JE64</accession>
<dbReference type="GO" id="GO:0005762">
    <property type="term" value="C:mitochondrial large ribosomal subunit"/>
    <property type="evidence" value="ECO:0007669"/>
    <property type="project" value="TreeGrafter"/>
</dbReference>